<comment type="catalytic activity">
    <reaction evidence="7">
        <text>N-terminal N(alpha)-acetyl-L-cysteinyl-L-aspartyl-[protein] + H2O = N-terminal L-aspartyl-[protein] + N-acetyl-L-cysteine</text>
        <dbReference type="Rhea" id="RHEA:74579"/>
        <dbReference type="Rhea" id="RHEA-COMP:12669"/>
        <dbReference type="Rhea" id="RHEA-COMP:18395"/>
        <dbReference type="ChEBI" id="CHEBI:15377"/>
        <dbReference type="ChEBI" id="CHEBI:64720"/>
        <dbReference type="ChEBI" id="CHEBI:78236"/>
        <dbReference type="ChEBI" id="CHEBI:193599"/>
    </reaction>
    <physiologicalReaction direction="left-to-right" evidence="7">
        <dbReference type="Rhea" id="RHEA:74580"/>
    </physiologicalReaction>
</comment>
<keyword evidence="9" id="KW-1185">Reference proteome</keyword>
<gene>
    <name evidence="8" type="ORF">CAUJ_LOCUS15598</name>
</gene>
<proteinExistence type="inferred from homology"/>
<dbReference type="GO" id="GO:0006508">
    <property type="term" value="P:proteolysis"/>
    <property type="evidence" value="ECO:0007669"/>
    <property type="project" value="UniProtKB-KW"/>
</dbReference>
<evidence type="ECO:0000256" key="7">
    <source>
        <dbReference type="ARBA" id="ARBA00049041"/>
    </source>
</evidence>
<evidence type="ECO:0000256" key="2">
    <source>
        <dbReference type="ARBA" id="ARBA00022670"/>
    </source>
</evidence>
<evidence type="ECO:0000256" key="6">
    <source>
        <dbReference type="ARBA" id="ARBA00034908"/>
    </source>
</evidence>
<evidence type="ECO:0000256" key="4">
    <source>
        <dbReference type="ARBA" id="ARBA00034725"/>
    </source>
</evidence>
<dbReference type="InterPro" id="IPR040043">
    <property type="entry name" value="ACTMAP"/>
</dbReference>
<dbReference type="PANTHER" id="PTHR28631">
    <property type="entry name" value="UPF0692 PROTEIN C19ORF54"/>
    <property type="match status" value="1"/>
</dbReference>
<dbReference type="OrthoDB" id="198816at2759"/>
<dbReference type="AlphaFoldDB" id="A0A8S1HV54"/>
<accession>A0A8S1HV54</accession>
<dbReference type="Proteomes" id="UP000835052">
    <property type="component" value="Unassembled WGS sequence"/>
</dbReference>
<dbReference type="PANTHER" id="PTHR28631:SF1">
    <property type="entry name" value="ACTIN MATURATION PROTEASE"/>
    <property type="match status" value="1"/>
</dbReference>
<comment type="caution">
    <text evidence="8">The sequence shown here is derived from an EMBL/GenBank/DDBJ whole genome shotgun (WGS) entry which is preliminary data.</text>
</comment>
<evidence type="ECO:0000256" key="3">
    <source>
        <dbReference type="ARBA" id="ARBA00022801"/>
    </source>
</evidence>
<keyword evidence="1" id="KW-0031">Aminopeptidase</keyword>
<comment type="similarity">
    <text evidence="4">Belongs to the ACTMAP family.</text>
</comment>
<sequence length="238" mass="26187">MENESSFDVSILSPITRAGVILTIERLSCYEKLSGAGFKVSTIVPILQKGPQCGMVALKMALHCTGCAVDVQDIIEEARSKGFSKQGELYSVSHMADLANKFHPGCAKVSDFPSSREFSEKILSGSLILLPYDCDKNCNAVNLNGHKAHWLLANGIMHVDEEYTGFKALTKTAQFTDENTFVFGYQGKSKFMGLYDYKKLFESNAQLFEAGPLRSADEYVINNASDLSDLRSKVVIIS</sequence>
<dbReference type="GO" id="GO:0004177">
    <property type="term" value="F:aminopeptidase activity"/>
    <property type="evidence" value="ECO:0007669"/>
    <property type="project" value="UniProtKB-KW"/>
</dbReference>
<evidence type="ECO:0000256" key="1">
    <source>
        <dbReference type="ARBA" id="ARBA00022438"/>
    </source>
</evidence>
<name>A0A8S1HV54_9PELO</name>
<reference evidence="8" key="1">
    <citation type="submission" date="2020-10" db="EMBL/GenBank/DDBJ databases">
        <authorList>
            <person name="Kikuchi T."/>
        </authorList>
    </citation>
    <scope>NUCLEOTIDE SEQUENCE</scope>
    <source>
        <strain evidence="8">NKZ352</strain>
    </source>
</reference>
<evidence type="ECO:0000256" key="5">
    <source>
        <dbReference type="ARBA" id="ARBA00034848"/>
    </source>
</evidence>
<keyword evidence="2" id="KW-0645">Protease</keyword>
<dbReference type="Pfam" id="PF21646">
    <property type="entry name" value="ACTMAP-like_C"/>
    <property type="match status" value="1"/>
</dbReference>
<evidence type="ECO:0000313" key="8">
    <source>
        <dbReference type="EMBL" id="CAD6199698.1"/>
    </source>
</evidence>
<organism evidence="8 9">
    <name type="scientific">Caenorhabditis auriculariae</name>
    <dbReference type="NCBI Taxonomy" id="2777116"/>
    <lineage>
        <taxon>Eukaryota</taxon>
        <taxon>Metazoa</taxon>
        <taxon>Ecdysozoa</taxon>
        <taxon>Nematoda</taxon>
        <taxon>Chromadorea</taxon>
        <taxon>Rhabditida</taxon>
        <taxon>Rhabditina</taxon>
        <taxon>Rhabditomorpha</taxon>
        <taxon>Rhabditoidea</taxon>
        <taxon>Rhabditidae</taxon>
        <taxon>Peloderinae</taxon>
        <taxon>Caenorhabditis</taxon>
    </lineage>
</organism>
<evidence type="ECO:0000313" key="9">
    <source>
        <dbReference type="Proteomes" id="UP000835052"/>
    </source>
</evidence>
<keyword evidence="3" id="KW-0378">Hydrolase</keyword>
<dbReference type="EMBL" id="CAJGYM010000195">
    <property type="protein sequence ID" value="CAD6199698.1"/>
    <property type="molecule type" value="Genomic_DNA"/>
</dbReference>
<protein>
    <recommendedName>
        <fullName evidence="5">Actin maturation protease</fullName>
    </recommendedName>
    <alternativeName>
        <fullName evidence="6">Actin aminopeptidase ACTMAP</fullName>
    </alternativeName>
</protein>